<evidence type="ECO:0000313" key="4">
    <source>
        <dbReference type="Proteomes" id="UP000244855"/>
    </source>
</evidence>
<feature type="domain" description="C2H2-type" evidence="2">
    <location>
        <begin position="385"/>
        <end position="411"/>
    </location>
</feature>
<feature type="compositionally biased region" description="Polar residues" evidence="1">
    <location>
        <begin position="594"/>
        <end position="604"/>
    </location>
</feature>
<feature type="domain" description="C2H2-type" evidence="2">
    <location>
        <begin position="618"/>
        <end position="645"/>
    </location>
</feature>
<feature type="domain" description="C2H2-type" evidence="2">
    <location>
        <begin position="353"/>
        <end position="381"/>
    </location>
</feature>
<feature type="region of interest" description="Disordered" evidence="1">
    <location>
        <begin position="545"/>
        <end position="573"/>
    </location>
</feature>
<protein>
    <recommendedName>
        <fullName evidence="2">C2H2-type domain-containing protein</fullName>
    </recommendedName>
</protein>
<proteinExistence type="predicted"/>
<sequence>MSIVSADQEASTAAVTRSCFEKFQRCLQQTDGKTKIHFQTRLADLRLWADSVGAVAQGNASLDYRFQHRIDDMFFIRNLLAMLEGFLKDMEEWFLTAKHEADLQDIIINIDSTMDTLAFLGVQIRRSGLKSRISRADNSLDENQNRYRNLRAHLACIVLARPTEEGRPYEEGKDIHSVDYFAKMKLSPIQERLIEANLRRRHRFTEAQRHSGRLKDHSANVPPPVIPQEFLAISTTQHAKQDVSPLQDKTIAAVMGQQPSCPGSKKEDTYTFAPTSASGLDSKWGGLQEKRGFGPTATRLTSTTAKMRYPRAQKLSDAEQKLAKCPCCCQAIPATDLEGSRWRKHVANDLCPYTCVVTNCPTPYKLFVTQEEWNDHVIDDHPPHWQCPCCGDDPPIFESIYGITQHLMTEHSDEFEANLEELLSDAEINIMGITNCPLCDSEGPQDSLDLMQHVMQHVHDFSLRSLPWPADIPNTLDKSAGLFDMRHAVKIVKDKEGNLFKHDIATWAEHVVPTFDQSRGVLICYDKEGKELILSSASTLEEAEPRISLQLRDVDRNTPKNEGESTQQDPSREDYFSQFGNDYFVDESSDGRFSQTYHLPQQSDATERSTEDHGPKRWICPRCHVQSKPESSGEKDFFEHLIPSHPAEQAEIDSSGGKDRWMRYMLAEAYWLGMLVSIQYPACGTYTNGLAEKQI</sequence>
<organism evidence="3 4">
    <name type="scientific">Periconia macrospinosa</name>
    <dbReference type="NCBI Taxonomy" id="97972"/>
    <lineage>
        <taxon>Eukaryota</taxon>
        <taxon>Fungi</taxon>
        <taxon>Dikarya</taxon>
        <taxon>Ascomycota</taxon>
        <taxon>Pezizomycotina</taxon>
        <taxon>Dothideomycetes</taxon>
        <taxon>Pleosporomycetidae</taxon>
        <taxon>Pleosporales</taxon>
        <taxon>Massarineae</taxon>
        <taxon>Periconiaceae</taxon>
        <taxon>Periconia</taxon>
    </lineage>
</organism>
<gene>
    <name evidence="3" type="ORF">DM02DRAFT_689667</name>
</gene>
<dbReference type="PANTHER" id="PTHR35391:SF5">
    <property type="entry name" value="DUF6590 DOMAIN-CONTAINING PROTEIN"/>
    <property type="match status" value="1"/>
</dbReference>
<keyword evidence="4" id="KW-1185">Reference proteome</keyword>
<dbReference type="OrthoDB" id="5365701at2759"/>
<feature type="domain" description="C2H2-type" evidence="2">
    <location>
        <begin position="434"/>
        <end position="457"/>
    </location>
</feature>
<evidence type="ECO:0000256" key="1">
    <source>
        <dbReference type="SAM" id="MobiDB-lite"/>
    </source>
</evidence>
<dbReference type="AlphaFoldDB" id="A0A2V1E552"/>
<name>A0A2V1E552_9PLEO</name>
<feature type="compositionally biased region" description="Basic and acidic residues" evidence="1">
    <location>
        <begin position="605"/>
        <end position="615"/>
    </location>
</feature>
<dbReference type="Proteomes" id="UP000244855">
    <property type="component" value="Unassembled WGS sequence"/>
</dbReference>
<feature type="region of interest" description="Disordered" evidence="1">
    <location>
        <begin position="594"/>
        <end position="616"/>
    </location>
</feature>
<dbReference type="EMBL" id="KZ805318">
    <property type="protein sequence ID" value="PVI04794.1"/>
    <property type="molecule type" value="Genomic_DNA"/>
</dbReference>
<dbReference type="STRING" id="97972.A0A2V1E552"/>
<dbReference type="PANTHER" id="PTHR35391">
    <property type="entry name" value="C2H2-TYPE DOMAIN-CONTAINING PROTEIN-RELATED"/>
    <property type="match status" value="1"/>
</dbReference>
<feature type="compositionally biased region" description="Basic and acidic residues" evidence="1">
    <location>
        <begin position="552"/>
        <end position="563"/>
    </location>
</feature>
<evidence type="ECO:0000259" key="2">
    <source>
        <dbReference type="SMART" id="SM00355"/>
    </source>
</evidence>
<accession>A0A2V1E552</accession>
<dbReference type="SMART" id="SM00355">
    <property type="entry name" value="ZnF_C2H2"/>
    <property type="match status" value="4"/>
</dbReference>
<evidence type="ECO:0000313" key="3">
    <source>
        <dbReference type="EMBL" id="PVI04794.1"/>
    </source>
</evidence>
<reference evidence="3 4" key="1">
    <citation type="journal article" date="2018" name="Sci. Rep.">
        <title>Comparative genomics provides insights into the lifestyle and reveals functional heterogeneity of dark septate endophytic fungi.</title>
        <authorList>
            <person name="Knapp D.G."/>
            <person name="Nemeth J.B."/>
            <person name="Barry K."/>
            <person name="Hainaut M."/>
            <person name="Henrissat B."/>
            <person name="Johnson J."/>
            <person name="Kuo A."/>
            <person name="Lim J.H.P."/>
            <person name="Lipzen A."/>
            <person name="Nolan M."/>
            <person name="Ohm R.A."/>
            <person name="Tamas L."/>
            <person name="Grigoriev I.V."/>
            <person name="Spatafora J.W."/>
            <person name="Nagy L.G."/>
            <person name="Kovacs G.M."/>
        </authorList>
    </citation>
    <scope>NUCLEOTIDE SEQUENCE [LARGE SCALE GENOMIC DNA]</scope>
    <source>
        <strain evidence="3 4">DSE2036</strain>
    </source>
</reference>
<dbReference type="InterPro" id="IPR013087">
    <property type="entry name" value="Znf_C2H2_type"/>
</dbReference>